<gene>
    <name evidence="6" type="ORF">PAUR_a2167</name>
</gene>
<dbReference type="NCBIfam" id="TIGR01806">
    <property type="entry name" value="CM_mono2"/>
    <property type="match status" value="1"/>
</dbReference>
<protein>
    <recommendedName>
        <fullName evidence="2">chorismate mutase</fullName>
        <ecNumber evidence="2">5.4.99.5</ecNumber>
    </recommendedName>
</protein>
<dbReference type="InterPro" id="IPR051331">
    <property type="entry name" value="Chorismate_mutase-related"/>
</dbReference>
<accession>A0ABR9ECI9</accession>
<keyword evidence="3" id="KW-0732">Signal</keyword>
<feature type="domain" description="Chorismate mutase" evidence="5">
    <location>
        <begin position="1"/>
        <end position="61"/>
    </location>
</feature>
<dbReference type="Proteomes" id="UP000615755">
    <property type="component" value="Unassembled WGS sequence"/>
</dbReference>
<evidence type="ECO:0000256" key="4">
    <source>
        <dbReference type="ARBA" id="ARBA00023235"/>
    </source>
</evidence>
<evidence type="ECO:0000256" key="2">
    <source>
        <dbReference type="ARBA" id="ARBA00012404"/>
    </source>
</evidence>
<evidence type="ECO:0000256" key="1">
    <source>
        <dbReference type="ARBA" id="ARBA00004817"/>
    </source>
</evidence>
<dbReference type="InterPro" id="IPR008240">
    <property type="entry name" value="Chorismate_mutase_periplasmic"/>
</dbReference>
<dbReference type="Pfam" id="PF01817">
    <property type="entry name" value="CM_2"/>
    <property type="match status" value="1"/>
</dbReference>
<sequence length="145" mass="16212">MQDVALYKANNHLAIEDIARENIVITASSNSAAKIGLDKESVKAFFIAQISAAKAIQYRYRADLLSNKTSHKPRDLNTIIRPQLIELGSKINTQIAYCLKHGQPFTADQETGFINALNVDYLSNSDKKKLFNALIDIRLQPIKSH</sequence>
<dbReference type="PANTHER" id="PTHR38041">
    <property type="entry name" value="CHORISMATE MUTASE"/>
    <property type="match status" value="1"/>
</dbReference>
<comment type="pathway">
    <text evidence="1">Metabolic intermediate biosynthesis; prephenate biosynthesis; prephenate from chorismate: step 1/1.</text>
</comment>
<dbReference type="Gene3D" id="1.20.59.10">
    <property type="entry name" value="Chorismate mutase"/>
    <property type="match status" value="1"/>
</dbReference>
<keyword evidence="7" id="KW-1185">Reference proteome</keyword>
<dbReference type="SMART" id="SM00830">
    <property type="entry name" value="CM_2"/>
    <property type="match status" value="1"/>
</dbReference>
<proteinExistence type="predicted"/>
<dbReference type="PROSITE" id="PS51168">
    <property type="entry name" value="CHORISMATE_MUT_2"/>
    <property type="match status" value="1"/>
</dbReference>
<dbReference type="InterPro" id="IPR036263">
    <property type="entry name" value="Chorismate_II_sf"/>
</dbReference>
<organism evidence="6 7">
    <name type="scientific">Pseudoalteromonas aurantia 208</name>
    <dbReference type="NCBI Taxonomy" id="1314867"/>
    <lineage>
        <taxon>Bacteria</taxon>
        <taxon>Pseudomonadati</taxon>
        <taxon>Pseudomonadota</taxon>
        <taxon>Gammaproteobacteria</taxon>
        <taxon>Alteromonadales</taxon>
        <taxon>Pseudoalteromonadaceae</taxon>
        <taxon>Pseudoalteromonas</taxon>
    </lineage>
</organism>
<dbReference type="PANTHER" id="PTHR38041:SF2">
    <property type="entry name" value="SECRETED CHORISMATE MUTASE"/>
    <property type="match status" value="1"/>
</dbReference>
<dbReference type="SUPFAM" id="SSF48600">
    <property type="entry name" value="Chorismate mutase II"/>
    <property type="match status" value="1"/>
</dbReference>
<dbReference type="EMBL" id="AQGV01000012">
    <property type="protein sequence ID" value="MBE0368542.1"/>
    <property type="molecule type" value="Genomic_DNA"/>
</dbReference>
<evidence type="ECO:0000259" key="5">
    <source>
        <dbReference type="PROSITE" id="PS51168"/>
    </source>
</evidence>
<dbReference type="InterPro" id="IPR036979">
    <property type="entry name" value="CM_dom_sf"/>
</dbReference>
<dbReference type="EC" id="5.4.99.5" evidence="2"/>
<comment type="caution">
    <text evidence="6">The sequence shown here is derived from an EMBL/GenBank/DDBJ whole genome shotgun (WGS) entry which is preliminary data.</text>
</comment>
<evidence type="ECO:0000256" key="3">
    <source>
        <dbReference type="ARBA" id="ARBA00022729"/>
    </source>
</evidence>
<evidence type="ECO:0000313" key="6">
    <source>
        <dbReference type="EMBL" id="MBE0368542.1"/>
    </source>
</evidence>
<keyword evidence="4" id="KW-0413">Isomerase</keyword>
<dbReference type="InterPro" id="IPR002701">
    <property type="entry name" value="CM_II_prokaryot"/>
</dbReference>
<name>A0ABR9ECI9_9GAMM</name>
<evidence type="ECO:0000313" key="7">
    <source>
        <dbReference type="Proteomes" id="UP000615755"/>
    </source>
</evidence>
<reference evidence="6 7" key="1">
    <citation type="submission" date="2015-03" db="EMBL/GenBank/DDBJ databases">
        <title>Genome sequence of Pseudoalteromonas aurantia.</title>
        <authorList>
            <person name="Xie B.-B."/>
            <person name="Rong J.-C."/>
            <person name="Qin Q.-L."/>
            <person name="Zhang Y.-Z."/>
        </authorList>
    </citation>
    <scope>NUCLEOTIDE SEQUENCE [LARGE SCALE GENOMIC DNA]</scope>
    <source>
        <strain evidence="6 7">208</strain>
    </source>
</reference>